<evidence type="ECO:0000313" key="2">
    <source>
        <dbReference type="Proteomes" id="UP000054776"/>
    </source>
</evidence>
<protein>
    <submittedName>
        <fullName evidence="1">Uncharacterized protein</fullName>
    </submittedName>
</protein>
<dbReference type="InParanoid" id="A0A0V1AVN7"/>
<proteinExistence type="predicted"/>
<dbReference type="EMBL" id="JYDH01000189">
    <property type="protein sequence ID" value="KRY28848.1"/>
    <property type="molecule type" value="Genomic_DNA"/>
</dbReference>
<gene>
    <name evidence="1" type="ORF">T01_9489</name>
</gene>
<dbReference type="AlphaFoldDB" id="A0A0V1AVN7"/>
<comment type="caution">
    <text evidence="1">The sequence shown here is derived from an EMBL/GenBank/DDBJ whole genome shotgun (WGS) entry which is preliminary data.</text>
</comment>
<dbReference type="Proteomes" id="UP000054776">
    <property type="component" value="Unassembled WGS sequence"/>
</dbReference>
<reference evidence="1 2" key="1">
    <citation type="submission" date="2015-01" db="EMBL/GenBank/DDBJ databases">
        <title>Evolution of Trichinella species and genotypes.</title>
        <authorList>
            <person name="Korhonen P.K."/>
            <person name="Edoardo P."/>
            <person name="Giuseppe L.R."/>
            <person name="Gasser R.B."/>
        </authorList>
    </citation>
    <scope>NUCLEOTIDE SEQUENCE [LARGE SCALE GENOMIC DNA]</scope>
    <source>
        <strain evidence="1">ISS3</strain>
    </source>
</reference>
<organism evidence="1 2">
    <name type="scientific">Trichinella spiralis</name>
    <name type="common">Trichina worm</name>
    <dbReference type="NCBI Taxonomy" id="6334"/>
    <lineage>
        <taxon>Eukaryota</taxon>
        <taxon>Metazoa</taxon>
        <taxon>Ecdysozoa</taxon>
        <taxon>Nematoda</taxon>
        <taxon>Enoplea</taxon>
        <taxon>Dorylaimia</taxon>
        <taxon>Trichinellida</taxon>
        <taxon>Trichinellidae</taxon>
        <taxon>Trichinella</taxon>
    </lineage>
</organism>
<name>A0A0V1AVN7_TRISP</name>
<keyword evidence="2" id="KW-1185">Reference proteome</keyword>
<evidence type="ECO:0000313" key="1">
    <source>
        <dbReference type="EMBL" id="KRY28848.1"/>
    </source>
</evidence>
<accession>A0A0V1AVN7</accession>
<sequence length="102" mass="11431">MGCSCNRLICVAPVNATAALYAVRTLTVWPFYCHSIVHHQEKQGCQLTLRHHCFVATSHPKKVHRDYVSPDGSTKWSNLADQVTTPCLVFNVVDLTTPFSLF</sequence>
<dbReference type="OrthoDB" id="10459786at2759"/>